<dbReference type="EC" id="4.2.1.20" evidence="11"/>
<dbReference type="FunFam" id="3.40.50.1100:FF:000001">
    <property type="entry name" value="Tryptophan synthase beta chain"/>
    <property type="match status" value="1"/>
</dbReference>
<evidence type="ECO:0000256" key="10">
    <source>
        <dbReference type="ARBA" id="ARBA00049047"/>
    </source>
</evidence>
<gene>
    <name evidence="11 13" type="primary">trpB</name>
    <name evidence="13" type="ORF">CVM39_12045</name>
    <name evidence="14" type="ORF">SAMN06297129_0954</name>
</gene>
<dbReference type="PANTHER" id="PTHR48077:SF3">
    <property type="entry name" value="TRYPTOPHAN SYNTHASE"/>
    <property type="match status" value="1"/>
</dbReference>
<comment type="subunit">
    <text evidence="4 11">Tetramer of two alpha and two beta chains.</text>
</comment>
<dbReference type="CDD" id="cd06446">
    <property type="entry name" value="Trp-synth_B"/>
    <property type="match status" value="1"/>
</dbReference>
<evidence type="ECO:0000256" key="11">
    <source>
        <dbReference type="HAMAP-Rule" id="MF_00133"/>
    </source>
</evidence>
<comment type="catalytic activity">
    <reaction evidence="10 11">
        <text>(1S,2R)-1-C-(indol-3-yl)glycerol 3-phosphate + L-serine = D-glyceraldehyde 3-phosphate + L-tryptophan + H2O</text>
        <dbReference type="Rhea" id="RHEA:10532"/>
        <dbReference type="ChEBI" id="CHEBI:15377"/>
        <dbReference type="ChEBI" id="CHEBI:33384"/>
        <dbReference type="ChEBI" id="CHEBI:57912"/>
        <dbReference type="ChEBI" id="CHEBI:58866"/>
        <dbReference type="ChEBI" id="CHEBI:59776"/>
        <dbReference type="EC" id="4.2.1.20"/>
    </reaction>
</comment>
<dbReference type="Gene3D" id="3.40.50.1100">
    <property type="match status" value="2"/>
</dbReference>
<accession>A0A285IF42</accession>
<dbReference type="GO" id="GO:0005737">
    <property type="term" value="C:cytoplasm"/>
    <property type="evidence" value="ECO:0007669"/>
    <property type="project" value="TreeGrafter"/>
</dbReference>
<protein>
    <recommendedName>
        <fullName evidence="11">Tryptophan synthase beta chain</fullName>
        <ecNumber evidence="11">4.2.1.20</ecNumber>
    </recommendedName>
</protein>
<dbReference type="UniPathway" id="UPA00035">
    <property type="reaction ID" value="UER00044"/>
</dbReference>
<feature type="modified residue" description="N6-(pyridoxal phosphate)lysine" evidence="11">
    <location>
        <position position="97"/>
    </location>
</feature>
<evidence type="ECO:0000256" key="5">
    <source>
        <dbReference type="ARBA" id="ARBA00022605"/>
    </source>
</evidence>
<dbReference type="InterPro" id="IPR006654">
    <property type="entry name" value="Trp_synth_beta"/>
</dbReference>
<dbReference type="InterPro" id="IPR036052">
    <property type="entry name" value="TrpB-like_PALP_sf"/>
</dbReference>
<dbReference type="SUPFAM" id="SSF53686">
    <property type="entry name" value="Tryptophan synthase beta subunit-like PLP-dependent enzymes"/>
    <property type="match status" value="1"/>
</dbReference>
<dbReference type="HAMAP" id="MF_00133">
    <property type="entry name" value="Trp_synth_beta"/>
    <property type="match status" value="1"/>
</dbReference>
<dbReference type="GO" id="GO:0004834">
    <property type="term" value="F:tryptophan synthase activity"/>
    <property type="evidence" value="ECO:0007669"/>
    <property type="project" value="UniProtKB-UniRule"/>
</dbReference>
<name>A0A285IF42_9RHOB</name>
<evidence type="ECO:0000256" key="7">
    <source>
        <dbReference type="ARBA" id="ARBA00022898"/>
    </source>
</evidence>
<evidence type="ECO:0000313" key="14">
    <source>
        <dbReference type="EMBL" id="SNY46407.1"/>
    </source>
</evidence>
<dbReference type="PANTHER" id="PTHR48077">
    <property type="entry name" value="TRYPTOPHAN SYNTHASE-RELATED"/>
    <property type="match status" value="1"/>
</dbReference>
<proteinExistence type="inferred from homology"/>
<dbReference type="Pfam" id="PF00291">
    <property type="entry name" value="PALP"/>
    <property type="match status" value="1"/>
</dbReference>
<evidence type="ECO:0000256" key="8">
    <source>
        <dbReference type="ARBA" id="ARBA00023141"/>
    </source>
</evidence>
<dbReference type="InterPro" id="IPR006653">
    <property type="entry name" value="Trp_synth_b_CS"/>
</dbReference>
<dbReference type="EMBL" id="PGTD01000016">
    <property type="protein sequence ID" value="PJE29161.1"/>
    <property type="molecule type" value="Genomic_DNA"/>
</dbReference>
<evidence type="ECO:0000256" key="1">
    <source>
        <dbReference type="ARBA" id="ARBA00001933"/>
    </source>
</evidence>
<evidence type="ECO:0000256" key="2">
    <source>
        <dbReference type="ARBA" id="ARBA00004733"/>
    </source>
</evidence>
<dbReference type="NCBIfam" id="TIGR00263">
    <property type="entry name" value="trpB"/>
    <property type="match status" value="1"/>
</dbReference>
<comment type="similarity">
    <text evidence="3 11">Belongs to the TrpB family.</text>
</comment>
<dbReference type="PIRSF" id="PIRSF001413">
    <property type="entry name" value="Trp_syn_beta"/>
    <property type="match status" value="1"/>
</dbReference>
<comment type="pathway">
    <text evidence="2 11">Amino-acid biosynthesis; L-tryptophan biosynthesis; L-tryptophan from chorismate: step 5/5.</text>
</comment>
<dbReference type="FunFam" id="3.40.50.1100:FF:000004">
    <property type="entry name" value="Tryptophan synthase beta chain"/>
    <property type="match status" value="1"/>
</dbReference>
<comment type="cofactor">
    <cofactor evidence="1 11">
        <name>pyridoxal 5'-phosphate</name>
        <dbReference type="ChEBI" id="CHEBI:597326"/>
    </cofactor>
</comment>
<dbReference type="RefSeq" id="WP_097144752.1">
    <property type="nucleotide sequence ID" value="NZ_OBEA01000002.1"/>
</dbReference>
<keyword evidence="9 11" id="KW-0456">Lyase</keyword>
<dbReference type="OrthoDB" id="9766131at2"/>
<organism evidence="14 15">
    <name type="scientific">Pseudooceanicola antarcticus</name>
    <dbReference type="NCBI Taxonomy" id="1247613"/>
    <lineage>
        <taxon>Bacteria</taxon>
        <taxon>Pseudomonadati</taxon>
        <taxon>Pseudomonadota</taxon>
        <taxon>Alphaproteobacteria</taxon>
        <taxon>Rhodobacterales</taxon>
        <taxon>Paracoccaceae</taxon>
        <taxon>Pseudooceanicola</taxon>
    </lineage>
</organism>
<evidence type="ECO:0000256" key="4">
    <source>
        <dbReference type="ARBA" id="ARBA00011270"/>
    </source>
</evidence>
<dbReference type="AlphaFoldDB" id="A0A285IF42"/>
<dbReference type="Proteomes" id="UP000231702">
    <property type="component" value="Unassembled WGS sequence"/>
</dbReference>
<keyword evidence="16" id="KW-1185">Reference proteome</keyword>
<dbReference type="InterPro" id="IPR023026">
    <property type="entry name" value="Trp_synth_beta/beta-like"/>
</dbReference>
<dbReference type="Proteomes" id="UP000231655">
    <property type="component" value="Unassembled WGS sequence"/>
</dbReference>
<evidence type="ECO:0000256" key="6">
    <source>
        <dbReference type="ARBA" id="ARBA00022822"/>
    </source>
</evidence>
<evidence type="ECO:0000256" key="3">
    <source>
        <dbReference type="ARBA" id="ARBA00009982"/>
    </source>
</evidence>
<evidence type="ECO:0000259" key="12">
    <source>
        <dbReference type="Pfam" id="PF00291"/>
    </source>
</evidence>
<dbReference type="EMBL" id="OBEA01000002">
    <property type="protein sequence ID" value="SNY46407.1"/>
    <property type="molecule type" value="Genomic_DNA"/>
</dbReference>
<evidence type="ECO:0000313" key="15">
    <source>
        <dbReference type="Proteomes" id="UP000231655"/>
    </source>
</evidence>
<dbReference type="PROSITE" id="PS00168">
    <property type="entry name" value="TRP_SYNTHASE_BETA"/>
    <property type="match status" value="1"/>
</dbReference>
<keyword evidence="5 11" id="KW-0028">Amino-acid biosynthesis</keyword>
<dbReference type="InterPro" id="IPR001926">
    <property type="entry name" value="TrpB-like_PALP"/>
</dbReference>
<reference evidence="13 16" key="2">
    <citation type="journal article" date="2018" name="Int. J. Syst. Evol. Microbiol.">
        <title>Pseudooceanicola lipolyticus sp. nov., a marine alphaproteobacterium, reclassification of Oceanicola flagellatus as Pseudooceanicola flagellatus comb. nov. and emended description of the genus Pseudooceanicola.</title>
        <authorList>
            <person name="Huang M.-M."/>
            <person name="Guo L.-L."/>
            <person name="Wu Y.-H."/>
            <person name="Lai Q.-L."/>
            <person name="Shao Z.-Z."/>
            <person name="Wang C.-S."/>
            <person name="Wu M."/>
            <person name="Xu X.-W."/>
        </authorList>
    </citation>
    <scope>NUCLEOTIDE SEQUENCE [LARGE SCALE GENOMIC DNA]</scope>
    <source>
        <strain evidence="13 16">Ar-45</strain>
    </source>
</reference>
<evidence type="ECO:0000313" key="16">
    <source>
        <dbReference type="Proteomes" id="UP000231702"/>
    </source>
</evidence>
<keyword evidence="6 11" id="KW-0822">Tryptophan biosynthesis</keyword>
<evidence type="ECO:0000256" key="9">
    <source>
        <dbReference type="ARBA" id="ARBA00023239"/>
    </source>
</evidence>
<evidence type="ECO:0000313" key="13">
    <source>
        <dbReference type="EMBL" id="PJE29161.1"/>
    </source>
</evidence>
<comment type="function">
    <text evidence="11">The beta subunit is responsible for the synthesis of L-tryptophan from indole and L-serine.</text>
</comment>
<feature type="domain" description="Tryptophan synthase beta chain-like PALP" evidence="12">
    <location>
        <begin position="63"/>
        <end position="390"/>
    </location>
</feature>
<keyword evidence="7 11" id="KW-0663">Pyridoxal phosphate</keyword>
<reference evidence="14 15" key="1">
    <citation type="submission" date="2017-09" db="EMBL/GenBank/DDBJ databases">
        <authorList>
            <person name="Ehlers B."/>
            <person name="Leendertz F.H."/>
        </authorList>
    </citation>
    <scope>NUCLEOTIDE SEQUENCE [LARGE SCALE GENOMIC DNA]</scope>
    <source>
        <strain evidence="14 15">CGMCC 1.12662</strain>
    </source>
</reference>
<keyword evidence="8 11" id="KW-0057">Aromatic amino acid biosynthesis</keyword>
<sequence length="420" mass="45873">MDDLLNSFMTGPDEKGRFGLHGGRFVSETLMPLILELEAEYEKAKTDEGFWEEMRELWKNYVGRPSPLYFAPRLTEELGGAKIYLKREELNHTGAHKINNVLGQILLARRMGKTRIIAETGAGQHGVATATVCAKFGLKCIVYMGATDVKRQAPNVFRMRLLGAEVVPVTSGRGTLKDAMNDALRDWVTNVRDTFYCIGTVAGPHPYPAMVRDFQAIIGQETRWQLEEQEGKGRLPDTVVAAVGGGSNAMGLFHPFLDDKEVAIIGVEAGGKGVDDKMEHCASLTGGRPGVLHGNRTYLLQDDDGQILEGHSISAGLDYPGIGPEHSWLHDIGRAKYVSVTDYEALEAFQLCCRTEGIIPALESSHAVAHVTKIAGDLPKDHIIVINLSGRGDKDIYTVADHLGFDMSDTGAVSEGRKVE</sequence>